<accession>E4NM73</accession>
<comment type="subcellular location">
    <subcellularLocation>
        <location evidence="1">Cell membrane</location>
        <topology evidence="1">Multi-pass membrane protein</topology>
    </subcellularLocation>
</comment>
<dbReference type="OrthoDB" id="346500at2157"/>
<feature type="transmembrane region" description="Helical" evidence="7">
    <location>
        <begin position="311"/>
        <end position="340"/>
    </location>
</feature>
<feature type="transmembrane region" description="Helical" evidence="7">
    <location>
        <begin position="214"/>
        <end position="234"/>
    </location>
</feature>
<evidence type="ECO:0000313" key="11">
    <source>
        <dbReference type="Proteomes" id="UP000011585"/>
    </source>
</evidence>
<keyword evidence="4 7" id="KW-0812">Transmembrane</keyword>
<evidence type="ECO:0008006" key="12">
    <source>
        <dbReference type="Google" id="ProtNLM"/>
    </source>
</evidence>
<feature type="transmembrane region" description="Helical" evidence="7">
    <location>
        <begin position="274"/>
        <end position="299"/>
    </location>
</feature>
<feature type="transmembrane region" description="Helical" evidence="7">
    <location>
        <begin position="183"/>
        <end position="202"/>
    </location>
</feature>
<feature type="transmembrane region" description="Helical" evidence="7">
    <location>
        <begin position="393"/>
        <end position="410"/>
    </location>
</feature>
<evidence type="ECO:0000256" key="2">
    <source>
        <dbReference type="ARBA" id="ARBA00022475"/>
    </source>
</evidence>
<keyword evidence="3" id="KW-0808">Transferase</keyword>
<evidence type="ECO:0000256" key="4">
    <source>
        <dbReference type="ARBA" id="ARBA00022692"/>
    </source>
</evidence>
<dbReference type="GO" id="GO:0016758">
    <property type="term" value="F:hexosyltransferase activity"/>
    <property type="evidence" value="ECO:0007669"/>
    <property type="project" value="InterPro"/>
</dbReference>
<keyword evidence="5 7" id="KW-1133">Transmembrane helix</keyword>
<evidence type="ECO:0000256" key="5">
    <source>
        <dbReference type="ARBA" id="ARBA00022989"/>
    </source>
</evidence>
<evidence type="ECO:0000256" key="1">
    <source>
        <dbReference type="ARBA" id="ARBA00004651"/>
    </source>
</evidence>
<reference evidence="9 11" key="2">
    <citation type="journal article" date="2014" name="PLoS Genet.">
        <title>Phylogenetically driven sequencing of extremely halophilic archaea reveals strategies for static and dynamic osmo-response.</title>
        <authorList>
            <person name="Becker E.A."/>
            <person name="Seitzer P.M."/>
            <person name="Tritt A."/>
            <person name="Larsen D."/>
            <person name="Krusor M."/>
            <person name="Yao A.I."/>
            <person name="Wu D."/>
            <person name="Madern D."/>
            <person name="Eisen J.A."/>
            <person name="Darling A.E."/>
            <person name="Facciotti M.T."/>
        </authorList>
    </citation>
    <scope>NUCLEOTIDE SEQUENCE [LARGE SCALE GENOMIC DNA]</scope>
    <source>
        <strain evidence="9 11">DSM 11551</strain>
    </source>
</reference>
<dbReference type="EMBL" id="AOHT01000024">
    <property type="protein sequence ID" value="ELY28494.1"/>
    <property type="molecule type" value="Genomic_DNA"/>
</dbReference>
<dbReference type="STRING" id="469382.Hbor_17100"/>
<feature type="transmembrane region" description="Helical" evidence="7">
    <location>
        <begin position="136"/>
        <end position="153"/>
    </location>
</feature>
<dbReference type="Proteomes" id="UP000011585">
    <property type="component" value="Unassembled WGS sequence"/>
</dbReference>
<evidence type="ECO:0000256" key="3">
    <source>
        <dbReference type="ARBA" id="ARBA00022679"/>
    </source>
</evidence>
<evidence type="ECO:0000256" key="6">
    <source>
        <dbReference type="ARBA" id="ARBA00023136"/>
    </source>
</evidence>
<protein>
    <recommendedName>
        <fullName evidence="12">DUF2029 domain-containing protein</fullName>
    </recommendedName>
</protein>
<reference evidence="8 10" key="1">
    <citation type="journal article" date="2009" name="Stand. Genomic Sci.">
        <title>Complete genome sequence of Halogeometricum borinquense type strain (PR3).</title>
        <authorList>
            <person name="Malfatti S."/>
            <person name="Tindall B.J."/>
            <person name="Schneider S."/>
            <person name="Fahnrich R."/>
            <person name="Lapidus A."/>
            <person name="Labuttii K."/>
            <person name="Copeland A."/>
            <person name="Glavina Del Rio T."/>
            <person name="Nolan M."/>
            <person name="Chen F."/>
            <person name="Lucas S."/>
            <person name="Tice H."/>
            <person name="Cheng J.F."/>
            <person name="Bruce D."/>
            <person name="Goodwin L."/>
            <person name="Pitluck S."/>
            <person name="Anderson I."/>
            <person name="Pati A."/>
            <person name="Ivanova N."/>
            <person name="Mavromatis K."/>
            <person name="Chen A."/>
            <person name="Palaniappan K."/>
            <person name="D'haeseleer P."/>
            <person name="Goker M."/>
            <person name="Bristow J."/>
            <person name="Eisen J.A."/>
            <person name="Markowitz V."/>
            <person name="Hugenholtz P."/>
            <person name="Kyrpides N.C."/>
            <person name="Klenk H.P."/>
            <person name="Chain P."/>
        </authorList>
    </citation>
    <scope>NUCLEOTIDE SEQUENCE [LARGE SCALE GENOMIC DNA]</scope>
    <source>
        <strain evidence="10">ATCC 700274 / DSM 11551 / JCM 10706 / KCTC 4070 / PR3</strain>
        <strain evidence="8">PR 3</strain>
    </source>
</reference>
<organism evidence="8 10">
    <name type="scientific">Halogeometricum borinquense (strain ATCC 700274 / DSM 11551 / JCM 10706 / KCTC 4070 / PR3)</name>
    <dbReference type="NCBI Taxonomy" id="469382"/>
    <lineage>
        <taxon>Archaea</taxon>
        <taxon>Methanobacteriati</taxon>
        <taxon>Methanobacteriota</taxon>
        <taxon>Stenosarchaea group</taxon>
        <taxon>Halobacteria</taxon>
        <taxon>Halobacteriales</taxon>
        <taxon>Haloferacaceae</taxon>
        <taxon>Halogeometricum</taxon>
    </lineage>
</organism>
<dbReference type="RefSeq" id="WP_006054822.1">
    <property type="nucleotide sequence ID" value="NC_014729.1"/>
</dbReference>
<feature type="transmembrane region" description="Helical" evidence="7">
    <location>
        <begin position="21"/>
        <end position="41"/>
    </location>
</feature>
<evidence type="ECO:0000256" key="7">
    <source>
        <dbReference type="SAM" id="Phobius"/>
    </source>
</evidence>
<evidence type="ECO:0000313" key="10">
    <source>
        <dbReference type="Proteomes" id="UP000006663"/>
    </source>
</evidence>
<sequence>MFDTGHLRRRCEAVNTALRNSIGVGVPVLIVALSLFVVPFVDLSLVVADIIEFDPVYDFVTSYYGAARGYLAGEAVYANPDHPYIYPPLTLLLWLPFVVFDPLLAGVVWDIVVLGVLYASVLFLLSSRNVSLNARWRFGLLAALVGFYPTILWLKAGQVSGLLAALLCVAAGLSGGDEGPRHGILTGAILAVVSLFKPFYAVAATPVPRKNARLVGGFLGVAVVILAGLIIFGIDMQLAQFDYLLTGLGWGETAEAGGGGSSPTNWGPYYFRPFIVFGGFALYVKFAFVALLAVVSIASRWMDSTELDERLFVLGFTAVPLLSPISDLFAVNALIPALVLTSVAELRREESLIQVPLFTVLMIQIHPYLFGFLASFGPRYVPELRVLEPVLPLLQPALWGIFALVGLQLYRISKEVDF</sequence>
<dbReference type="Proteomes" id="UP000006663">
    <property type="component" value="Chromosome"/>
</dbReference>
<keyword evidence="2" id="KW-1003">Cell membrane</keyword>
<keyword evidence="6 7" id="KW-0472">Membrane</keyword>
<dbReference type="HOGENOM" id="CLU_656581_0_0_2"/>
<dbReference type="eggNOG" id="arCOG08186">
    <property type="taxonomic scope" value="Archaea"/>
</dbReference>
<name>E4NM73_HALBP</name>
<dbReference type="EMBL" id="CP001690">
    <property type="protein sequence ID" value="ADQ67278.1"/>
    <property type="molecule type" value="Genomic_DNA"/>
</dbReference>
<feature type="transmembrane region" description="Helical" evidence="7">
    <location>
        <begin position="103"/>
        <end position="124"/>
    </location>
</feature>
<evidence type="ECO:0000313" key="8">
    <source>
        <dbReference type="EMBL" id="ADQ67278.1"/>
    </source>
</evidence>
<dbReference type="GeneID" id="9993529"/>
<dbReference type="AlphaFoldDB" id="E4NM73"/>
<proteinExistence type="predicted"/>
<dbReference type="Pfam" id="PF09594">
    <property type="entry name" value="GT87"/>
    <property type="match status" value="1"/>
</dbReference>
<evidence type="ECO:0000313" key="9">
    <source>
        <dbReference type="EMBL" id="ELY28494.1"/>
    </source>
</evidence>
<keyword evidence="10" id="KW-1185">Reference proteome</keyword>
<dbReference type="KEGG" id="hbo:Hbor_17100"/>
<gene>
    <name evidence="8" type="ordered locus">Hbor_17100</name>
    <name evidence="9" type="ORF">C499_07525</name>
</gene>
<dbReference type="GO" id="GO:0005886">
    <property type="term" value="C:plasma membrane"/>
    <property type="evidence" value="ECO:0007669"/>
    <property type="project" value="UniProtKB-SubCell"/>
</dbReference>
<feature type="transmembrane region" description="Helical" evidence="7">
    <location>
        <begin position="352"/>
        <end position="373"/>
    </location>
</feature>
<dbReference type="InterPro" id="IPR018584">
    <property type="entry name" value="GT87"/>
</dbReference>